<comment type="catalytic activity">
    <reaction evidence="8 9">
        <text>GTP + H2O = GDP + phosphate + H(+)</text>
        <dbReference type="Rhea" id="RHEA:19669"/>
        <dbReference type="ChEBI" id="CHEBI:15377"/>
        <dbReference type="ChEBI" id="CHEBI:15378"/>
        <dbReference type="ChEBI" id="CHEBI:37565"/>
        <dbReference type="ChEBI" id="CHEBI:43474"/>
        <dbReference type="ChEBI" id="CHEBI:58189"/>
        <dbReference type="EC" id="3.6.5.4"/>
    </reaction>
</comment>
<dbReference type="HAMAP" id="MF_00920">
    <property type="entry name" value="FtsY"/>
    <property type="match status" value="1"/>
</dbReference>
<dbReference type="PROSITE" id="PS00300">
    <property type="entry name" value="SRP54"/>
    <property type="match status" value="1"/>
</dbReference>
<protein>
    <recommendedName>
        <fullName evidence="9">Signal recognition particle receptor FtsY</fullName>
        <shortName evidence="9">SRP receptor</shortName>
        <ecNumber evidence="9">3.6.5.4</ecNumber>
    </recommendedName>
</protein>
<feature type="domain" description="SRP54-type proteins GTP-binding" evidence="10">
    <location>
        <begin position="326"/>
        <end position="339"/>
    </location>
</feature>
<dbReference type="InterPro" id="IPR042101">
    <property type="entry name" value="SRP54_N_sf"/>
</dbReference>
<evidence type="ECO:0000313" key="12">
    <source>
        <dbReference type="Proteomes" id="UP000886657"/>
    </source>
</evidence>
<keyword evidence="4 9" id="KW-0378">Hydrolase</keyword>
<keyword evidence="5 9" id="KW-0342">GTP-binding</keyword>
<dbReference type="SMART" id="SM00963">
    <property type="entry name" value="SRP54_N"/>
    <property type="match status" value="1"/>
</dbReference>
<dbReference type="SMART" id="SM00962">
    <property type="entry name" value="SRP54"/>
    <property type="match status" value="1"/>
</dbReference>
<keyword evidence="6 9" id="KW-0472">Membrane</keyword>
<comment type="function">
    <text evidence="9">Involved in targeting and insertion of nascent membrane proteins into the cytoplasmic membrane. Acts as a receptor for the complex formed by the signal recognition particle (SRP) and the ribosome-nascent chain (RNC).</text>
</comment>
<feature type="binding site" evidence="9">
    <location>
        <begin position="241"/>
        <end position="245"/>
    </location>
    <ligand>
        <name>GTP</name>
        <dbReference type="ChEBI" id="CHEBI:37565"/>
    </ligand>
</feature>
<dbReference type="GO" id="GO:0005737">
    <property type="term" value="C:cytoplasm"/>
    <property type="evidence" value="ECO:0007669"/>
    <property type="project" value="UniProtKB-SubCell"/>
</dbReference>
<evidence type="ECO:0000256" key="9">
    <source>
        <dbReference type="HAMAP-Rule" id="MF_00920"/>
    </source>
</evidence>
<dbReference type="Pfam" id="PF00448">
    <property type="entry name" value="SRP54"/>
    <property type="match status" value="1"/>
</dbReference>
<dbReference type="InterPro" id="IPR027417">
    <property type="entry name" value="P-loop_NTPase"/>
</dbReference>
<dbReference type="NCBIfam" id="TIGR00064">
    <property type="entry name" value="ftsY"/>
    <property type="match status" value="1"/>
</dbReference>
<evidence type="ECO:0000256" key="3">
    <source>
        <dbReference type="ARBA" id="ARBA00022741"/>
    </source>
</evidence>
<dbReference type="SMART" id="SM00382">
    <property type="entry name" value="AAA"/>
    <property type="match status" value="1"/>
</dbReference>
<evidence type="ECO:0000256" key="5">
    <source>
        <dbReference type="ARBA" id="ARBA00023134"/>
    </source>
</evidence>
<dbReference type="InterPro" id="IPR003593">
    <property type="entry name" value="AAA+_ATPase"/>
</dbReference>
<dbReference type="PANTHER" id="PTHR43134">
    <property type="entry name" value="SIGNAL RECOGNITION PARTICLE RECEPTOR SUBUNIT ALPHA"/>
    <property type="match status" value="1"/>
</dbReference>
<comment type="similarity">
    <text evidence="9">Belongs to the GTP-binding SRP family. FtsY subfamily.</text>
</comment>
<sequence>MWNSHWSWVWRLGLAPDRPSPRVGKERSFGPWAHPSPRTTQRLVRLNLREVSVGLLGGLFDKFKQGLRRTQELVLAPMGRLLGLRRLDEGELGELEDLLLQADLGLKAVDQLMVRLRTEMKAGDIDPKALLKEELLRLLRQRPPRPFLADGTQVVLLVGVNGVGKTTTLGKLAAHLKARGEGVLVVAGDTFRAAAIDQLELWGQRAGVPVIRNQMGGDPAAIAFDGATSAKAKGTPWVLIDTAGRLHTKDHLMKELDKIRRSLQKVIPEAPHRVLLVLDATTGQNGLAQAEAFVQAAGVTDLVLTKLDGSAKGGVVVPILDRLGLPIAFVGVGEGLDDLIPFDPEAFVDGLLDA</sequence>
<comment type="caution">
    <text evidence="11">The sequence shown here is derived from an EMBL/GenBank/DDBJ whole genome shotgun (WGS) entry which is preliminary data.</text>
</comment>
<evidence type="ECO:0000256" key="8">
    <source>
        <dbReference type="ARBA" id="ARBA00048027"/>
    </source>
</evidence>
<evidence type="ECO:0000256" key="4">
    <source>
        <dbReference type="ARBA" id="ARBA00022801"/>
    </source>
</evidence>
<dbReference type="Proteomes" id="UP000886657">
    <property type="component" value="Unassembled WGS sequence"/>
</dbReference>
<evidence type="ECO:0000313" key="11">
    <source>
        <dbReference type="EMBL" id="MBK9797432.1"/>
    </source>
</evidence>
<reference evidence="11" key="1">
    <citation type="submission" date="2020-10" db="EMBL/GenBank/DDBJ databases">
        <title>Connecting structure to function with the recovery of over 1000 high-quality activated sludge metagenome-assembled genomes encoding full-length rRNA genes using long-read sequencing.</title>
        <authorList>
            <person name="Singleton C.M."/>
            <person name="Petriglieri F."/>
            <person name="Kristensen J.M."/>
            <person name="Kirkegaard R.H."/>
            <person name="Michaelsen T.Y."/>
            <person name="Andersen M.H."/>
            <person name="Karst S.M."/>
            <person name="Dueholm M.S."/>
            <person name="Nielsen P.H."/>
            <person name="Albertsen M."/>
        </authorList>
    </citation>
    <scope>NUCLEOTIDE SEQUENCE</scope>
    <source>
        <strain evidence="11">Skiv_18-Q3-R9-52_MAXAC.067</strain>
    </source>
</reference>
<name>A0A9D7XIM7_9BACT</name>
<keyword evidence="7 9" id="KW-0675">Receptor</keyword>
<dbReference type="Gene3D" id="3.40.50.300">
    <property type="entry name" value="P-loop containing nucleotide triphosphate hydrolases"/>
    <property type="match status" value="1"/>
</dbReference>
<dbReference type="InterPro" id="IPR000897">
    <property type="entry name" value="SRP54_GTPase_dom"/>
</dbReference>
<keyword evidence="2 9" id="KW-0963">Cytoplasm</keyword>
<dbReference type="InterPro" id="IPR004390">
    <property type="entry name" value="SR_rcpt_FtsY"/>
</dbReference>
<dbReference type="InterPro" id="IPR013822">
    <property type="entry name" value="Signal_recog_particl_SRP54_hlx"/>
</dbReference>
<keyword evidence="1 9" id="KW-1003">Cell membrane</keyword>
<proteinExistence type="inferred from homology"/>
<dbReference type="InterPro" id="IPR036225">
    <property type="entry name" value="SRP/SRP_N"/>
</dbReference>
<dbReference type="GO" id="GO:0005525">
    <property type="term" value="F:GTP binding"/>
    <property type="evidence" value="ECO:0007669"/>
    <property type="project" value="UniProtKB-UniRule"/>
</dbReference>
<dbReference type="EC" id="3.6.5.4" evidence="9"/>
<evidence type="ECO:0000256" key="6">
    <source>
        <dbReference type="ARBA" id="ARBA00023136"/>
    </source>
</evidence>
<dbReference type="EMBL" id="JADKIO010000009">
    <property type="protein sequence ID" value="MBK9797432.1"/>
    <property type="molecule type" value="Genomic_DNA"/>
</dbReference>
<comment type="subunit">
    <text evidence="9">Part of the signal recognition particle protein translocation system, which is composed of SRP and FtsY.</text>
</comment>
<dbReference type="PANTHER" id="PTHR43134:SF1">
    <property type="entry name" value="SIGNAL RECOGNITION PARTICLE RECEPTOR SUBUNIT ALPHA"/>
    <property type="match status" value="1"/>
</dbReference>
<feature type="binding site" evidence="9">
    <location>
        <begin position="305"/>
        <end position="308"/>
    </location>
    <ligand>
        <name>GTP</name>
        <dbReference type="ChEBI" id="CHEBI:37565"/>
    </ligand>
</feature>
<evidence type="ECO:0000256" key="1">
    <source>
        <dbReference type="ARBA" id="ARBA00022475"/>
    </source>
</evidence>
<dbReference type="FunFam" id="3.40.50.300:FF:000053">
    <property type="entry name" value="Signal recognition particle receptor FtsY"/>
    <property type="match status" value="1"/>
</dbReference>
<evidence type="ECO:0000259" key="10">
    <source>
        <dbReference type="PROSITE" id="PS00300"/>
    </source>
</evidence>
<dbReference type="AlphaFoldDB" id="A0A9D7XIM7"/>
<dbReference type="GO" id="GO:0005886">
    <property type="term" value="C:plasma membrane"/>
    <property type="evidence" value="ECO:0007669"/>
    <property type="project" value="UniProtKB-SubCell"/>
</dbReference>
<keyword evidence="3 9" id="KW-0547">Nucleotide-binding</keyword>
<dbReference type="GO" id="GO:0006614">
    <property type="term" value="P:SRP-dependent cotranslational protein targeting to membrane"/>
    <property type="evidence" value="ECO:0007669"/>
    <property type="project" value="InterPro"/>
</dbReference>
<feature type="binding site" evidence="9">
    <location>
        <begin position="159"/>
        <end position="166"/>
    </location>
    <ligand>
        <name>GTP</name>
        <dbReference type="ChEBI" id="CHEBI:37565"/>
    </ligand>
</feature>
<comment type="subcellular location">
    <subcellularLocation>
        <location evidence="9">Cell membrane</location>
        <topology evidence="9">Peripheral membrane protein</topology>
        <orientation evidence="9">Cytoplasmic side</orientation>
    </subcellularLocation>
    <subcellularLocation>
        <location evidence="9">Cytoplasm</location>
    </subcellularLocation>
</comment>
<dbReference type="SUPFAM" id="SSF52540">
    <property type="entry name" value="P-loop containing nucleoside triphosphate hydrolases"/>
    <property type="match status" value="1"/>
</dbReference>
<organism evidence="11 12">
    <name type="scientific">Candidatus Geothrix skivensis</name>
    <dbReference type="NCBI Taxonomy" id="2954439"/>
    <lineage>
        <taxon>Bacteria</taxon>
        <taxon>Pseudomonadati</taxon>
        <taxon>Acidobacteriota</taxon>
        <taxon>Holophagae</taxon>
        <taxon>Holophagales</taxon>
        <taxon>Holophagaceae</taxon>
        <taxon>Geothrix</taxon>
    </lineage>
</organism>
<dbReference type="CDD" id="cd17874">
    <property type="entry name" value="FtsY"/>
    <property type="match status" value="1"/>
</dbReference>
<dbReference type="GO" id="GO:0005047">
    <property type="term" value="F:signal recognition particle binding"/>
    <property type="evidence" value="ECO:0007669"/>
    <property type="project" value="TreeGrafter"/>
</dbReference>
<evidence type="ECO:0000256" key="7">
    <source>
        <dbReference type="ARBA" id="ARBA00023170"/>
    </source>
</evidence>
<dbReference type="Gene3D" id="1.20.120.140">
    <property type="entry name" value="Signal recognition particle SRP54, nucleotide-binding domain"/>
    <property type="match status" value="1"/>
</dbReference>
<evidence type="ECO:0000256" key="2">
    <source>
        <dbReference type="ARBA" id="ARBA00022490"/>
    </source>
</evidence>
<dbReference type="Pfam" id="PF02881">
    <property type="entry name" value="SRP54_N"/>
    <property type="match status" value="1"/>
</dbReference>
<dbReference type="SUPFAM" id="SSF47364">
    <property type="entry name" value="Domain of the SRP/SRP receptor G-proteins"/>
    <property type="match status" value="1"/>
</dbReference>
<dbReference type="GO" id="GO:0003924">
    <property type="term" value="F:GTPase activity"/>
    <property type="evidence" value="ECO:0007669"/>
    <property type="project" value="UniProtKB-UniRule"/>
</dbReference>
<gene>
    <name evidence="9 11" type="primary">ftsY</name>
    <name evidence="11" type="ORF">IPP58_13225</name>
</gene>
<accession>A0A9D7XIM7</accession>